<accession>A0A421DIJ7</accession>
<dbReference type="InterPro" id="IPR036396">
    <property type="entry name" value="Cyt_P450_sf"/>
</dbReference>
<evidence type="ECO:0000256" key="4">
    <source>
        <dbReference type="ARBA" id="ARBA00022617"/>
    </source>
</evidence>
<evidence type="ECO:0000256" key="2">
    <source>
        <dbReference type="ARBA" id="ARBA00004370"/>
    </source>
</evidence>
<keyword evidence="11" id="KW-0472">Membrane</keyword>
<comment type="similarity">
    <text evidence="3">Belongs to the cytochrome P450 family.</text>
</comment>
<dbReference type="PRINTS" id="PR00465">
    <property type="entry name" value="EP450IV"/>
</dbReference>
<dbReference type="STRING" id="1245748.A0A421DIJ7"/>
<reference evidence="14 15" key="1">
    <citation type="submission" date="2018-08" db="EMBL/GenBank/DDBJ databases">
        <title>Draft genome sequences of two Aspergillus turcosus clinical strains isolated from bronchoalveolar lavage fluid: one azole-susceptible and the other azole-resistant.</title>
        <authorList>
            <person name="Parent-Michaud M."/>
            <person name="Dufresne P.J."/>
            <person name="Fournier E."/>
            <person name="Martineau C."/>
            <person name="Moreira S."/>
            <person name="Perkins V."/>
            <person name="De Repentigny L."/>
            <person name="Dufresne S.F."/>
        </authorList>
    </citation>
    <scope>NUCLEOTIDE SEQUENCE [LARGE SCALE GENOMIC DNA]</scope>
    <source>
        <strain evidence="14">HMR AF 1038</strain>
    </source>
</reference>
<dbReference type="GO" id="GO:0016705">
    <property type="term" value="F:oxidoreductase activity, acting on paired donors, with incorporation or reduction of molecular oxygen"/>
    <property type="evidence" value="ECO:0007669"/>
    <property type="project" value="InterPro"/>
</dbReference>
<dbReference type="Proteomes" id="UP000215289">
    <property type="component" value="Unassembled WGS sequence"/>
</dbReference>
<proteinExistence type="inferred from homology"/>
<feature type="chain" id="PRO_5019382346" description="Cytochrome P450" evidence="13">
    <location>
        <begin position="19"/>
        <end position="475"/>
    </location>
</feature>
<evidence type="ECO:0000256" key="9">
    <source>
        <dbReference type="ARBA" id="ARBA00023004"/>
    </source>
</evidence>
<dbReference type="OrthoDB" id="1844152at2759"/>
<dbReference type="GO" id="GO:0020037">
    <property type="term" value="F:heme binding"/>
    <property type="evidence" value="ECO:0007669"/>
    <property type="project" value="InterPro"/>
</dbReference>
<keyword evidence="6 12" id="KW-0479">Metal-binding</keyword>
<dbReference type="GO" id="GO:0019748">
    <property type="term" value="P:secondary metabolic process"/>
    <property type="evidence" value="ECO:0007669"/>
    <property type="project" value="UniProtKB-ARBA"/>
</dbReference>
<keyword evidence="7" id="KW-1133">Transmembrane helix</keyword>
<feature type="signal peptide" evidence="13">
    <location>
        <begin position="1"/>
        <end position="18"/>
    </location>
</feature>
<name>A0A421DIJ7_9EURO</name>
<dbReference type="CDD" id="cd11041">
    <property type="entry name" value="CYP503A1-like"/>
    <property type="match status" value="1"/>
</dbReference>
<dbReference type="Gene3D" id="1.10.630.10">
    <property type="entry name" value="Cytochrome P450"/>
    <property type="match status" value="1"/>
</dbReference>
<evidence type="ECO:0000256" key="13">
    <source>
        <dbReference type="SAM" id="SignalP"/>
    </source>
</evidence>
<protein>
    <recommendedName>
        <fullName evidence="16">Cytochrome P450</fullName>
    </recommendedName>
</protein>
<comment type="cofactor">
    <cofactor evidence="1 12">
        <name>heme</name>
        <dbReference type="ChEBI" id="CHEBI:30413"/>
    </cofactor>
</comment>
<evidence type="ECO:0000256" key="3">
    <source>
        <dbReference type="ARBA" id="ARBA00010617"/>
    </source>
</evidence>
<evidence type="ECO:0000256" key="7">
    <source>
        <dbReference type="ARBA" id="ARBA00022989"/>
    </source>
</evidence>
<evidence type="ECO:0000256" key="12">
    <source>
        <dbReference type="PIRSR" id="PIRSR602403-1"/>
    </source>
</evidence>
<comment type="subcellular location">
    <subcellularLocation>
        <location evidence="2">Membrane</location>
    </subcellularLocation>
</comment>
<evidence type="ECO:0000256" key="1">
    <source>
        <dbReference type="ARBA" id="ARBA00001971"/>
    </source>
</evidence>
<dbReference type="PANTHER" id="PTHR46206">
    <property type="entry name" value="CYTOCHROME P450"/>
    <property type="match status" value="1"/>
</dbReference>
<feature type="binding site" description="axial binding residue" evidence="12">
    <location>
        <position position="436"/>
    </location>
    <ligand>
        <name>heme</name>
        <dbReference type="ChEBI" id="CHEBI:30413"/>
    </ligand>
    <ligandPart>
        <name>Fe</name>
        <dbReference type="ChEBI" id="CHEBI:18248"/>
    </ligandPart>
</feature>
<dbReference type="GO" id="GO:0005506">
    <property type="term" value="F:iron ion binding"/>
    <property type="evidence" value="ECO:0007669"/>
    <property type="project" value="InterPro"/>
</dbReference>
<dbReference type="InterPro" id="IPR001128">
    <property type="entry name" value="Cyt_P450"/>
</dbReference>
<dbReference type="PANTHER" id="PTHR46206:SF5">
    <property type="entry name" value="P450, PUTATIVE (EUROFUNG)-RELATED"/>
    <property type="match status" value="1"/>
</dbReference>
<evidence type="ECO:0000256" key="10">
    <source>
        <dbReference type="ARBA" id="ARBA00023033"/>
    </source>
</evidence>
<evidence type="ECO:0000313" key="14">
    <source>
        <dbReference type="EMBL" id="RLM01932.1"/>
    </source>
</evidence>
<dbReference type="AlphaFoldDB" id="A0A421DIJ7"/>
<comment type="caution">
    <text evidence="14">The sequence shown here is derived from an EMBL/GenBank/DDBJ whole genome shotgun (WGS) entry which is preliminary data.</text>
</comment>
<evidence type="ECO:0000256" key="11">
    <source>
        <dbReference type="ARBA" id="ARBA00023136"/>
    </source>
</evidence>
<gene>
    <name evidence="14" type="ORF">CFD26_108363</name>
</gene>
<keyword evidence="10" id="KW-0503">Monooxygenase</keyword>
<evidence type="ECO:0008006" key="16">
    <source>
        <dbReference type="Google" id="ProtNLM"/>
    </source>
</evidence>
<dbReference type="SUPFAM" id="SSF48264">
    <property type="entry name" value="Cytochrome P450"/>
    <property type="match status" value="1"/>
</dbReference>
<dbReference type="EMBL" id="NIDN02000001">
    <property type="protein sequence ID" value="RLM01932.1"/>
    <property type="molecule type" value="Genomic_DNA"/>
</dbReference>
<keyword evidence="5" id="KW-0812">Transmembrane</keyword>
<keyword evidence="8" id="KW-0560">Oxidoreductase</keyword>
<evidence type="ECO:0000256" key="6">
    <source>
        <dbReference type="ARBA" id="ARBA00022723"/>
    </source>
</evidence>
<keyword evidence="13" id="KW-0732">Signal</keyword>
<evidence type="ECO:0000256" key="8">
    <source>
        <dbReference type="ARBA" id="ARBA00023002"/>
    </source>
</evidence>
<keyword evidence="4 12" id="KW-0349">Heme</keyword>
<keyword evidence="9 12" id="KW-0408">Iron</keyword>
<dbReference type="GO" id="GO:0004497">
    <property type="term" value="F:monooxygenase activity"/>
    <property type="evidence" value="ECO:0007669"/>
    <property type="project" value="UniProtKB-KW"/>
</dbReference>
<dbReference type="InterPro" id="IPR002403">
    <property type="entry name" value="Cyt_P450_E_grp-IV"/>
</dbReference>
<organism evidence="14 15">
    <name type="scientific">Aspergillus turcosus</name>
    <dbReference type="NCBI Taxonomy" id="1245748"/>
    <lineage>
        <taxon>Eukaryota</taxon>
        <taxon>Fungi</taxon>
        <taxon>Dikarya</taxon>
        <taxon>Ascomycota</taxon>
        <taxon>Pezizomycotina</taxon>
        <taxon>Eurotiomycetes</taxon>
        <taxon>Eurotiomycetidae</taxon>
        <taxon>Eurotiales</taxon>
        <taxon>Aspergillaceae</taxon>
        <taxon>Aspergillus</taxon>
        <taxon>Aspergillus subgen. Fumigati</taxon>
    </lineage>
</organism>
<dbReference type="GO" id="GO:0016020">
    <property type="term" value="C:membrane"/>
    <property type="evidence" value="ECO:0007669"/>
    <property type="project" value="UniProtKB-SubCell"/>
</dbReference>
<evidence type="ECO:0000313" key="15">
    <source>
        <dbReference type="Proteomes" id="UP000215289"/>
    </source>
</evidence>
<keyword evidence="15" id="KW-1185">Reference proteome</keyword>
<evidence type="ECO:0000256" key="5">
    <source>
        <dbReference type="ARBA" id="ARBA00022692"/>
    </source>
</evidence>
<dbReference type="Pfam" id="PF00067">
    <property type="entry name" value="p450"/>
    <property type="match status" value="1"/>
</dbReference>
<sequence length="475" mass="54014">MLEIVVTFLIFCLRRIRGLWYLARGPDIIDKAYLSAKGKPFKISTPSNDHLLVTSNNHITELVNAPLQNLSLHAVAKEILQPKYTMFGFEWQDQRGVEGTGFVRALRSRLTAHLPILMPELQRIVESAIADELAAPGSDGFVHCRLFSMIKRTVTKVNCFAFFGEDLAQNPEFTAAALEFPQRVILAAEILRITPGFLRRSVADLVTRQHYAVRTLFRYLEPIVEQRLAARAKSTSSIPEDAPMDCMQWLIDTSPRKIQWTTTRMVGEIIAVWFGSVHQLAMVRQQARTTTTYAIEDLCLHDDYVEPLRAEIQQYLAGSCRRRVAEMPLLDSFVRESIRCTNSDAITVRRKALTPFAFSDGLEVAEGDWVCIPQRAMMRDRIRYRNPQEFDGFRFARANKQLRAGDVSREVPERSPLTMTDVSVDWPIWGLGNTACPGRFYAATILKLIMSTVEDVAVERCTPRGVQMQLKRICI</sequence>